<name>A0A833LX16_9LEPT</name>
<reference evidence="1 2" key="1">
    <citation type="submission" date="2019-10" db="EMBL/GenBank/DDBJ databases">
        <title>Extracellular Electron Transfer in a Candidatus Methanoperedens spp. Enrichment Culture.</title>
        <authorList>
            <person name="Berger S."/>
            <person name="Rangel Shaw D."/>
            <person name="Berben T."/>
            <person name="In 'T Zandt M."/>
            <person name="Frank J."/>
            <person name="Reimann J."/>
            <person name="Jetten M.S.M."/>
            <person name="Welte C.U."/>
        </authorList>
    </citation>
    <scope>NUCLEOTIDE SEQUENCE [LARGE SCALE GENOMIC DNA]</scope>
    <source>
        <strain evidence="1">SB12</strain>
    </source>
</reference>
<sequence length="142" mass="15239">MQRIPLLFILIATLVACEKTAEQGAPQIPLCDIHSGLCEGRLDDGTVVRFDITPKPVKALEALQFSVYVDGVSDAKVSVDLAMPAMYMGENKIALVPTGEGNYSGKGSVVKCTSGDRLWDAAVTIERAGKPSTIHFRFETAP</sequence>
<accession>A0A833LX16</accession>
<comment type="caution">
    <text evidence="1">The sequence shown here is derived from an EMBL/GenBank/DDBJ whole genome shotgun (WGS) entry which is preliminary data.</text>
</comment>
<dbReference type="EMBL" id="WBUI01000022">
    <property type="protein sequence ID" value="KAB2930228.1"/>
    <property type="molecule type" value="Genomic_DNA"/>
</dbReference>
<evidence type="ECO:0000313" key="1">
    <source>
        <dbReference type="EMBL" id="KAB2930228.1"/>
    </source>
</evidence>
<dbReference type="PROSITE" id="PS51257">
    <property type="entry name" value="PROKAR_LIPOPROTEIN"/>
    <property type="match status" value="1"/>
</dbReference>
<evidence type="ECO:0008006" key="3">
    <source>
        <dbReference type="Google" id="ProtNLM"/>
    </source>
</evidence>
<dbReference type="Proteomes" id="UP000460298">
    <property type="component" value="Unassembled WGS sequence"/>
</dbReference>
<organism evidence="1 2">
    <name type="scientific">Leptonema illini</name>
    <dbReference type="NCBI Taxonomy" id="183"/>
    <lineage>
        <taxon>Bacteria</taxon>
        <taxon>Pseudomonadati</taxon>
        <taxon>Spirochaetota</taxon>
        <taxon>Spirochaetia</taxon>
        <taxon>Leptospirales</taxon>
        <taxon>Leptospiraceae</taxon>
        <taxon>Leptonema</taxon>
    </lineage>
</organism>
<protein>
    <recommendedName>
        <fullName evidence="3">Lipoprotein</fullName>
    </recommendedName>
</protein>
<gene>
    <name evidence="1" type="ORF">F9K24_17485</name>
</gene>
<dbReference type="AlphaFoldDB" id="A0A833LX16"/>
<evidence type="ECO:0000313" key="2">
    <source>
        <dbReference type="Proteomes" id="UP000460298"/>
    </source>
</evidence>
<proteinExistence type="predicted"/>